<comment type="function">
    <text evidence="4">Catalyzes the formation of sulfite from adenosine 5'-phosphosulfate (APS) using thioredoxin as an electron donor.</text>
</comment>
<dbReference type="HAMAP" id="MF_00063">
    <property type="entry name" value="CysH"/>
    <property type="match status" value="1"/>
</dbReference>
<comment type="similarity">
    <text evidence="1 4">Belongs to the PAPS reductase family. CysH subfamily.</text>
</comment>
<comment type="pathway">
    <text evidence="3 4">Sulfur metabolism; hydrogen sulfide biosynthesis; sulfite from sulfate.</text>
</comment>
<keyword evidence="4" id="KW-0479">Metal-binding</keyword>
<dbReference type="Proteomes" id="UP001595796">
    <property type="component" value="Unassembled WGS sequence"/>
</dbReference>
<evidence type="ECO:0000256" key="1">
    <source>
        <dbReference type="ARBA" id="ARBA00009732"/>
    </source>
</evidence>
<dbReference type="EMBL" id="JBHSJF010000004">
    <property type="protein sequence ID" value="MFC5067223.1"/>
    <property type="molecule type" value="Genomic_DNA"/>
</dbReference>
<feature type="binding site" evidence="4">
    <location>
        <position position="209"/>
    </location>
    <ligand>
        <name>[4Fe-4S] cluster</name>
        <dbReference type="ChEBI" id="CHEBI:49883"/>
    </ligand>
</feature>
<dbReference type="InterPro" id="IPR014729">
    <property type="entry name" value="Rossmann-like_a/b/a_fold"/>
</dbReference>
<dbReference type="PIRSF" id="PIRSF000857">
    <property type="entry name" value="PAPS_reductase"/>
    <property type="match status" value="1"/>
</dbReference>
<dbReference type="RefSeq" id="WP_114957161.1">
    <property type="nucleotide sequence ID" value="NZ_JBHSJF010000004.1"/>
</dbReference>
<keyword evidence="2 4" id="KW-0560">Oxidoreductase</keyword>
<dbReference type="EC" id="1.8.4.10" evidence="4"/>
<comment type="catalytic activity">
    <reaction evidence="4">
        <text>[thioredoxin]-disulfide + sulfite + AMP + 2 H(+) = adenosine 5'-phosphosulfate + [thioredoxin]-dithiol</text>
        <dbReference type="Rhea" id="RHEA:21976"/>
        <dbReference type="Rhea" id="RHEA-COMP:10698"/>
        <dbReference type="Rhea" id="RHEA-COMP:10700"/>
        <dbReference type="ChEBI" id="CHEBI:15378"/>
        <dbReference type="ChEBI" id="CHEBI:17359"/>
        <dbReference type="ChEBI" id="CHEBI:29950"/>
        <dbReference type="ChEBI" id="CHEBI:50058"/>
        <dbReference type="ChEBI" id="CHEBI:58243"/>
        <dbReference type="ChEBI" id="CHEBI:456215"/>
        <dbReference type="EC" id="1.8.4.10"/>
    </reaction>
</comment>
<dbReference type="GO" id="GO:0004604">
    <property type="term" value="F:phosphoadenylyl-sulfate reductase (thioredoxin) activity"/>
    <property type="evidence" value="ECO:0007669"/>
    <property type="project" value="UniProtKB-EC"/>
</dbReference>
<comment type="caution">
    <text evidence="6">The sequence shown here is derived from an EMBL/GenBank/DDBJ whole genome shotgun (WGS) entry which is preliminary data.</text>
</comment>
<evidence type="ECO:0000256" key="3">
    <source>
        <dbReference type="ARBA" id="ARBA00024327"/>
    </source>
</evidence>
<keyword evidence="4" id="KW-0411">Iron-sulfur</keyword>
<evidence type="ECO:0000259" key="5">
    <source>
        <dbReference type="Pfam" id="PF01507"/>
    </source>
</evidence>
<reference evidence="7" key="1">
    <citation type="journal article" date="2019" name="Int. J. Syst. Evol. Microbiol.">
        <title>The Global Catalogue of Microorganisms (GCM) 10K type strain sequencing project: providing services to taxonomists for standard genome sequencing and annotation.</title>
        <authorList>
            <consortium name="The Broad Institute Genomics Platform"/>
            <consortium name="The Broad Institute Genome Sequencing Center for Infectious Disease"/>
            <person name="Wu L."/>
            <person name="Ma J."/>
        </authorList>
    </citation>
    <scope>NUCLEOTIDE SEQUENCE [LARGE SCALE GENOMIC DNA]</scope>
    <source>
        <strain evidence="7">CGMCC 1.16444</strain>
    </source>
</reference>
<dbReference type="PANTHER" id="PTHR46509:SF1">
    <property type="entry name" value="PHOSPHOADENOSINE PHOSPHOSULFATE REDUCTASE"/>
    <property type="match status" value="1"/>
</dbReference>
<dbReference type="NCBIfam" id="NF002537">
    <property type="entry name" value="PRK02090.1"/>
    <property type="match status" value="1"/>
</dbReference>
<dbReference type="SUPFAM" id="SSF52402">
    <property type="entry name" value="Adenine nucleotide alpha hydrolases-like"/>
    <property type="match status" value="1"/>
</dbReference>
<keyword evidence="4" id="KW-0408">Iron</keyword>
<name>A0ABV9YWI1_9HYPH</name>
<sequence>MFDLAIPADEALAHRAAELDVKVANATPQDVLETILAERFPGGIAAVSSFGTESAVLLHMISEIDPSTPVLFLDTGMLFSETLDYRDTLQDQLGLTDIRVFKPDQADHDRLDPEDMLWASDTDACCGYRKVLPLGRALDGFGAWINGRKRYHGDSRSNLAVVEADGPRIKVNPLATFDGQDIQSYFVRHHLPLHPLQALGFSSIGCMPCTSRTAEGEGARAGRWRGSGKTECGIHIGDK</sequence>
<accession>A0ABV9YWI1</accession>
<comment type="cofactor">
    <cofactor evidence="4">
        <name>[4Fe-4S] cluster</name>
        <dbReference type="ChEBI" id="CHEBI:49883"/>
    </cofactor>
    <text evidence="4">Binds 1 [4Fe-4S] cluster per subunit.</text>
</comment>
<protein>
    <recommendedName>
        <fullName evidence="4">Adenosine 5'-phosphosulfate reductase</fullName>
        <shortName evidence="4">APS reductase</shortName>
        <ecNumber evidence="4">1.8.4.10</ecNumber>
    </recommendedName>
    <alternativeName>
        <fullName evidence="4">5'-adenylylsulfate reductase</fullName>
    </alternativeName>
    <alternativeName>
        <fullName evidence="4">Thioredoxin-dependent 5'-adenylylsulfate reductase</fullName>
    </alternativeName>
</protein>
<organism evidence="6 7">
    <name type="scientific">Flaviflagellibacter deserti</name>
    <dbReference type="NCBI Taxonomy" id="2267266"/>
    <lineage>
        <taxon>Bacteria</taxon>
        <taxon>Pseudomonadati</taxon>
        <taxon>Pseudomonadota</taxon>
        <taxon>Alphaproteobacteria</taxon>
        <taxon>Hyphomicrobiales</taxon>
        <taxon>Flaviflagellibacter</taxon>
    </lineage>
</organism>
<feature type="binding site" evidence="4">
    <location>
        <position position="125"/>
    </location>
    <ligand>
        <name>[4Fe-4S] cluster</name>
        <dbReference type="ChEBI" id="CHEBI:49883"/>
    </ligand>
</feature>
<gene>
    <name evidence="4" type="primary">cysH</name>
    <name evidence="6" type="ORF">ACFPFW_04245</name>
</gene>
<evidence type="ECO:0000313" key="6">
    <source>
        <dbReference type="EMBL" id="MFC5067223.1"/>
    </source>
</evidence>
<keyword evidence="7" id="KW-1185">Reference proteome</keyword>
<proteinExistence type="inferred from homology"/>
<dbReference type="PANTHER" id="PTHR46509">
    <property type="entry name" value="PHOSPHOADENOSINE PHOSPHOSULFATE REDUCTASE"/>
    <property type="match status" value="1"/>
</dbReference>
<dbReference type="Gene3D" id="3.40.50.620">
    <property type="entry name" value="HUPs"/>
    <property type="match status" value="1"/>
</dbReference>
<feature type="binding site" evidence="4">
    <location>
        <position position="206"/>
    </location>
    <ligand>
        <name>[4Fe-4S] cluster</name>
        <dbReference type="ChEBI" id="CHEBI:49883"/>
    </ligand>
</feature>
<comment type="subcellular location">
    <subcellularLocation>
        <location evidence="4">Cytoplasm</location>
    </subcellularLocation>
</comment>
<evidence type="ECO:0000256" key="2">
    <source>
        <dbReference type="ARBA" id="ARBA00023002"/>
    </source>
</evidence>
<dbReference type="Pfam" id="PF01507">
    <property type="entry name" value="PAPS_reduct"/>
    <property type="match status" value="1"/>
</dbReference>
<dbReference type="NCBIfam" id="TIGR00434">
    <property type="entry name" value="cysH"/>
    <property type="match status" value="1"/>
</dbReference>
<dbReference type="InterPro" id="IPR004511">
    <property type="entry name" value="PAPS/APS_Rdtase"/>
</dbReference>
<dbReference type="InterPro" id="IPR002500">
    <property type="entry name" value="PAPS_reduct_dom"/>
</dbReference>
<keyword evidence="4" id="KW-0963">Cytoplasm</keyword>
<feature type="binding site" evidence="4">
    <location>
        <position position="126"/>
    </location>
    <ligand>
        <name>[4Fe-4S] cluster</name>
        <dbReference type="ChEBI" id="CHEBI:49883"/>
    </ligand>
</feature>
<evidence type="ECO:0000313" key="7">
    <source>
        <dbReference type="Proteomes" id="UP001595796"/>
    </source>
</evidence>
<feature type="active site" description="Nucleophile; cysteine thiosulfonate intermediate" evidence="4">
    <location>
        <position position="232"/>
    </location>
</feature>
<evidence type="ECO:0000256" key="4">
    <source>
        <dbReference type="HAMAP-Rule" id="MF_00063"/>
    </source>
</evidence>
<feature type="domain" description="Phosphoadenosine phosphosulphate reductase" evidence="5">
    <location>
        <begin position="45"/>
        <end position="211"/>
    </location>
</feature>